<evidence type="ECO:0000256" key="5">
    <source>
        <dbReference type="ARBA" id="ARBA00023136"/>
    </source>
</evidence>
<feature type="transmembrane region" description="Helical" evidence="7">
    <location>
        <begin position="403"/>
        <end position="430"/>
    </location>
</feature>
<sequence>MMKYRTYFKASLREIKQSKGRFFSIMMIIFLGVFLFVGVKAAAPSLQNSANQELRDLKTSDIQVISTGGLTKKDVQSLKKLKATIDPGYLLYDADVKNNKVYELLSYHKNQLNQLKVKSGHLPKADNEIVMDAKAKKAGYHLGQTLTFDLPDDLRQKTYQLVGFVDSPLFVSNNERGASTVGNGSVDYFVYVPKENFKAEVYSTIYLAFSDLQKQNVYQNNYEKRVSKRLAQVKKVLKNRPSQRLAEIQAQANKPIDDAQKQLDAGKQQLQQAKLQLNPQIAIASQLPLEAQAKLKQAQADLQDKEGQLNKQQAQLDKQKQKIEQLDAPKYLYYTKDENAGIKSYGELTTQIDGIANVFPVFFFFIAALITFSTMTRMVEENRREIGILKALGYKKGTIAQKYILYASLATFFGILLGTVAGTNSLPYIINLFLTANFIFNTLHLSYATGAILLSVIACIFASLGAVAMVLVKELHEKPAYLLLPKAPKPGKRILLEYMTPLWSRFSFNQKVSYRNIFRYKSRMIMAIIGIAGCCGLMVAGVGLKHSLEAVIDEHFGPIVDYQGVVSLNDSSQKGRNKVEEVLYANPHVKAILPVEMQSMEYRKKSVPVMSFEEGKDNEKFVHLQDLRNKPLHLNDQGAIITHPFAKEYDLQKGDMLTLQDSDGRKYKIKVAAVAKYYIGNFIYMTKNYAEDIFGSNYQKNTLLIQATKMSKSQEEKFSKKVLATNKVTNLTLMTGQIRLQKKMTDNLDIIVLIFVVLSGMLALVVLYNLTNINISERLRELSTIKVLGFYNKEVTMYIVRENIIFTIFGIILGFGVGYLLTGFILYQVSFNPIIFPIKIHASAYLLASSMTILFTIIVMVITHFRLKHIHMIDALKSNE</sequence>
<dbReference type="GO" id="GO:0005886">
    <property type="term" value="C:plasma membrane"/>
    <property type="evidence" value="ECO:0007669"/>
    <property type="project" value="UniProtKB-SubCell"/>
</dbReference>
<organism evidence="9 10">
    <name type="scientific">Enterococcus cecorum</name>
    <dbReference type="NCBI Taxonomy" id="44008"/>
    <lineage>
        <taxon>Bacteria</taxon>
        <taxon>Bacillati</taxon>
        <taxon>Bacillota</taxon>
        <taxon>Bacilli</taxon>
        <taxon>Lactobacillales</taxon>
        <taxon>Enterococcaceae</taxon>
        <taxon>Enterococcus</taxon>
    </lineage>
</organism>
<proteinExistence type="predicted"/>
<evidence type="ECO:0000256" key="2">
    <source>
        <dbReference type="ARBA" id="ARBA00022475"/>
    </source>
</evidence>
<dbReference type="InterPro" id="IPR038766">
    <property type="entry name" value="Membrane_comp_ABC_pdt"/>
</dbReference>
<keyword evidence="3 7" id="KW-0812">Transmembrane</keyword>
<comment type="subcellular location">
    <subcellularLocation>
        <location evidence="1">Cell membrane</location>
        <topology evidence="1">Multi-pass membrane protein</topology>
    </subcellularLocation>
</comment>
<feature type="domain" description="ABC3 transporter permease C-terminal" evidence="8">
    <location>
        <begin position="357"/>
        <end position="470"/>
    </location>
</feature>
<keyword evidence="2" id="KW-1003">Cell membrane</keyword>
<dbReference type="PANTHER" id="PTHR30287">
    <property type="entry name" value="MEMBRANE COMPONENT OF PREDICTED ABC SUPERFAMILY METABOLITE UPTAKE TRANSPORTER"/>
    <property type="match status" value="1"/>
</dbReference>
<feature type="domain" description="ABC3 transporter permease C-terminal" evidence="8">
    <location>
        <begin position="754"/>
        <end position="870"/>
    </location>
</feature>
<feature type="transmembrane region" description="Helical" evidence="7">
    <location>
        <begin position="842"/>
        <end position="862"/>
    </location>
</feature>
<dbReference type="Pfam" id="PF02687">
    <property type="entry name" value="FtsX"/>
    <property type="match status" value="2"/>
</dbReference>
<feature type="coiled-coil region" evidence="6">
    <location>
        <begin position="256"/>
        <end position="322"/>
    </location>
</feature>
<gene>
    <name evidence="9" type="ORF">A5869_001910</name>
</gene>
<feature type="transmembrane region" description="Helical" evidence="7">
    <location>
        <begin position="450"/>
        <end position="472"/>
    </location>
</feature>
<evidence type="ECO:0000313" key="9">
    <source>
        <dbReference type="EMBL" id="OUZ14805.1"/>
    </source>
</evidence>
<evidence type="ECO:0000259" key="8">
    <source>
        <dbReference type="Pfam" id="PF02687"/>
    </source>
</evidence>
<dbReference type="AlphaFoldDB" id="A0A200HRX6"/>
<evidence type="ECO:0000256" key="7">
    <source>
        <dbReference type="SAM" id="Phobius"/>
    </source>
</evidence>
<evidence type="ECO:0000256" key="6">
    <source>
        <dbReference type="SAM" id="Coils"/>
    </source>
</evidence>
<dbReference type="InterPro" id="IPR003838">
    <property type="entry name" value="ABC3_permease_C"/>
</dbReference>
<reference evidence="9 10" key="1">
    <citation type="submission" date="2017-05" db="EMBL/GenBank/DDBJ databases">
        <title>The Genome Sequence of Enterococcus faecium 2D5_DIV0622.</title>
        <authorList>
            <consortium name="The Broad Institute Genomics Platform"/>
            <consortium name="The Broad Institute Genomic Center for Infectious Diseases"/>
            <person name="Earl A."/>
            <person name="Manson A."/>
            <person name="Schwartman J."/>
            <person name="Gilmore M."/>
            <person name="Abouelleil A."/>
            <person name="Cao P."/>
            <person name="Chapman S."/>
            <person name="Cusick C."/>
            <person name="Shea T."/>
            <person name="Young S."/>
            <person name="Neafsey D."/>
            <person name="Nusbaum C."/>
            <person name="Birren B."/>
        </authorList>
    </citation>
    <scope>NUCLEOTIDE SEQUENCE [LARGE SCALE GENOMIC DNA]</scope>
    <source>
        <strain evidence="9 10">2D5_DIV0622</strain>
    </source>
</reference>
<evidence type="ECO:0000313" key="10">
    <source>
        <dbReference type="Proteomes" id="UP000196503"/>
    </source>
</evidence>
<keyword evidence="6" id="KW-0175">Coiled coil</keyword>
<evidence type="ECO:0000256" key="4">
    <source>
        <dbReference type="ARBA" id="ARBA00022989"/>
    </source>
</evidence>
<feature type="transmembrane region" description="Helical" evidence="7">
    <location>
        <begin position="804"/>
        <end position="830"/>
    </location>
</feature>
<protein>
    <recommendedName>
        <fullName evidence="8">ABC3 transporter permease C-terminal domain-containing protein</fullName>
    </recommendedName>
</protein>
<name>A0A200HRX6_9ENTE</name>
<dbReference type="EMBL" id="NIBL01000003">
    <property type="protein sequence ID" value="OUZ14805.1"/>
    <property type="molecule type" value="Genomic_DNA"/>
</dbReference>
<feature type="transmembrane region" description="Helical" evidence="7">
    <location>
        <begin position="750"/>
        <end position="770"/>
    </location>
</feature>
<feature type="transmembrane region" description="Helical" evidence="7">
    <location>
        <begin position="354"/>
        <end position="375"/>
    </location>
</feature>
<comment type="caution">
    <text evidence="9">The sequence shown here is derived from an EMBL/GenBank/DDBJ whole genome shotgun (WGS) entry which is preliminary data.</text>
</comment>
<evidence type="ECO:0000256" key="1">
    <source>
        <dbReference type="ARBA" id="ARBA00004651"/>
    </source>
</evidence>
<keyword evidence="4 7" id="KW-1133">Transmembrane helix</keyword>
<keyword evidence="5 7" id="KW-0472">Membrane</keyword>
<evidence type="ECO:0000256" key="3">
    <source>
        <dbReference type="ARBA" id="ARBA00022692"/>
    </source>
</evidence>
<dbReference type="PANTHER" id="PTHR30287:SF1">
    <property type="entry name" value="INNER MEMBRANE PROTEIN"/>
    <property type="match status" value="1"/>
</dbReference>
<feature type="transmembrane region" description="Helical" evidence="7">
    <location>
        <begin position="524"/>
        <end position="544"/>
    </location>
</feature>
<dbReference type="Proteomes" id="UP000196503">
    <property type="component" value="Unassembled WGS sequence"/>
</dbReference>
<accession>A0A200HRX6</accession>